<gene>
    <name evidence="3" type="ORF">MGWOODY_Mmi205</name>
</gene>
<dbReference type="SUPFAM" id="SSF52540">
    <property type="entry name" value="P-loop containing nucleoside triphosphate hydrolases"/>
    <property type="match status" value="1"/>
</dbReference>
<dbReference type="InterPro" id="IPR011669">
    <property type="entry name" value="DgcN-like"/>
</dbReference>
<evidence type="ECO:0000259" key="1">
    <source>
        <dbReference type="Pfam" id="PF07755"/>
    </source>
</evidence>
<dbReference type="Gene3D" id="3.40.50.300">
    <property type="entry name" value="P-loop containing nucleotide triphosphate hydrolases"/>
    <property type="match status" value="1"/>
</dbReference>
<name>A0A170QC50_9ZZZZ</name>
<dbReference type="AlphaFoldDB" id="A0A170QC50"/>
<dbReference type="PANTHER" id="PTHR40690">
    <property type="entry name" value="GLL3100 PROTEIN"/>
    <property type="match status" value="1"/>
</dbReference>
<reference evidence="3" key="1">
    <citation type="submission" date="2015-10" db="EMBL/GenBank/DDBJ databases">
        <authorList>
            <person name="Gilbert D.G."/>
        </authorList>
    </citation>
    <scope>NUCLEOTIDE SEQUENCE</scope>
</reference>
<organism evidence="3">
    <name type="scientific">hydrothermal vent metagenome</name>
    <dbReference type="NCBI Taxonomy" id="652676"/>
    <lineage>
        <taxon>unclassified sequences</taxon>
        <taxon>metagenomes</taxon>
        <taxon>ecological metagenomes</taxon>
    </lineage>
</organism>
<dbReference type="InterPro" id="IPR035086">
    <property type="entry name" value="DgcN-like_C"/>
</dbReference>
<feature type="domain" description="D-glutamate N-acetyltransferase-like C-terminal" evidence="1">
    <location>
        <begin position="142"/>
        <end position="334"/>
    </location>
</feature>
<accession>A0A170QC50</accession>
<dbReference type="Gene3D" id="3.40.50.720">
    <property type="entry name" value="NAD(P)-binding Rossmann-like Domain"/>
    <property type="match status" value="1"/>
</dbReference>
<dbReference type="Pfam" id="PF07755">
    <property type="entry name" value="DUF1611"/>
    <property type="match status" value="1"/>
</dbReference>
<evidence type="ECO:0000259" key="2">
    <source>
        <dbReference type="Pfam" id="PF17396"/>
    </source>
</evidence>
<dbReference type="PANTHER" id="PTHR40690:SF1">
    <property type="entry name" value="DUF1611 DOMAIN-CONTAINING PROTEIN"/>
    <property type="match status" value="1"/>
</dbReference>
<dbReference type="Pfam" id="PF17396">
    <property type="entry name" value="DUF1611_N"/>
    <property type="match status" value="1"/>
</dbReference>
<dbReference type="EMBL" id="FAXC01000110">
    <property type="protein sequence ID" value="CUV08681.1"/>
    <property type="molecule type" value="Genomic_DNA"/>
</dbReference>
<feature type="domain" description="D-glutamate N-acetyltransferase-like N-terminal" evidence="2">
    <location>
        <begin position="42"/>
        <end position="135"/>
    </location>
</feature>
<evidence type="ECO:0000313" key="3">
    <source>
        <dbReference type="EMBL" id="CUV08681.1"/>
    </source>
</evidence>
<dbReference type="InterPro" id="IPR035402">
    <property type="entry name" value="DgcN-like_N"/>
</dbReference>
<dbReference type="InterPro" id="IPR027417">
    <property type="entry name" value="P-loop_NTPase"/>
</dbReference>
<dbReference type="PIRSF" id="PIRSF026760">
    <property type="entry name" value="UCP026760"/>
    <property type="match status" value="1"/>
</dbReference>
<sequence>MNQQNKKIAILCHGAFNYIKNKTGNMLIRYRPDEVIAVIDKTKVGETSDSELGYGGDIPVIENFNDCKQYQPDTLVIGNASQGGFISPEYKKEVIQAIEYGCDIISGMHQFLNDDKELLELAEKHSVSLTDLRRPPQPPRFSKGTWQTREVPVVLIVGTDCDTGKMTTGWEMTQRLKAQGCDARFIGTGQTGILLSGNGVPVDAVVADFMAGEIEHEIDNASDGADIIIVEGQGSLTNQYYAGVTLGLMHGAMPDYMVMTHDPARDEDVTDYPISTMGEVMQLHLDLMKNFRNSKFIGINLLTVALSEAEAMAKINESEEKYNMATTDLVRFGNLGLIDAIERELNS</sequence>
<protein>
    <submittedName>
        <fullName evidence="3">Protein often near L-alanine-DL-glutamate epimerase (Cell wall recycling)</fullName>
    </submittedName>
</protein>
<proteinExistence type="predicted"/>